<dbReference type="InterPro" id="IPR007197">
    <property type="entry name" value="rSAM"/>
</dbReference>
<evidence type="ECO:0000256" key="3">
    <source>
        <dbReference type="ARBA" id="ARBA00022691"/>
    </source>
</evidence>
<feature type="domain" description="Radical SAM core" evidence="7">
    <location>
        <begin position="17"/>
        <end position="257"/>
    </location>
</feature>
<gene>
    <name evidence="8" type="ORF">DWV06_11875</name>
</gene>
<name>A0A371AU11_9FIRM</name>
<dbReference type="InterPro" id="IPR039661">
    <property type="entry name" value="ELP3"/>
</dbReference>
<dbReference type="PROSITE" id="PS51918">
    <property type="entry name" value="RADICAL_SAM"/>
    <property type="match status" value="1"/>
</dbReference>
<dbReference type="PANTHER" id="PTHR11135">
    <property type="entry name" value="HISTONE ACETYLTRANSFERASE-RELATED"/>
    <property type="match status" value="1"/>
</dbReference>
<proteinExistence type="predicted"/>
<dbReference type="InterPro" id="IPR005911">
    <property type="entry name" value="YhcC-like"/>
</dbReference>
<dbReference type="Proteomes" id="UP000255036">
    <property type="component" value="Unassembled WGS sequence"/>
</dbReference>
<keyword evidence="9" id="KW-1185">Reference proteome</keyword>
<dbReference type="Gene3D" id="3.80.30.20">
    <property type="entry name" value="tm_1862 like domain"/>
    <property type="match status" value="1"/>
</dbReference>
<protein>
    <submittedName>
        <fullName evidence="8">TIGR01212 family radical SAM protein</fullName>
    </submittedName>
</protein>
<sequence length="317" mass="37179">MKSNYIYNTYSTFLQNKYGEKVYKLPINLPISCPNRIDSYGCSFCSELGTGFEAHENTKTVLQQLEDNKHKIQRRYHANKFIAYFQNYTNTFIPFKKFKDYILEALSSEDIVEISIATRPDCIEEKYLNFLRDIKNEYHIEITFELGLQTINYHTLDYINRGHGLAAFLSSVLKISSYSFPICVHVILNLPNDTIRDTLETANVLSVLPIQIVKIHSLYIPKNTRLCYEFENGTISLCSKQEYLERLVLFIENIRPDIIIERLFSRVPQKDAVFSNWGTSWWKLRDEFLDSMIKRKSYQGIAYQDLARAALDKLDYK</sequence>
<dbReference type="GO" id="GO:0046872">
    <property type="term" value="F:metal ion binding"/>
    <property type="evidence" value="ECO:0007669"/>
    <property type="project" value="UniProtKB-KW"/>
</dbReference>
<evidence type="ECO:0000313" key="8">
    <source>
        <dbReference type="EMBL" id="RDU23054.1"/>
    </source>
</evidence>
<evidence type="ECO:0000256" key="5">
    <source>
        <dbReference type="ARBA" id="ARBA00023004"/>
    </source>
</evidence>
<dbReference type="SFLD" id="SFLDG01091">
    <property type="entry name" value="uncharacterized_CHP01210-like"/>
    <property type="match status" value="1"/>
</dbReference>
<evidence type="ECO:0000259" key="7">
    <source>
        <dbReference type="PROSITE" id="PS51918"/>
    </source>
</evidence>
<keyword evidence="2" id="KW-0004">4Fe-4S</keyword>
<dbReference type="SUPFAM" id="SSF102114">
    <property type="entry name" value="Radical SAM enzymes"/>
    <property type="match status" value="1"/>
</dbReference>
<dbReference type="Pfam" id="PF16199">
    <property type="entry name" value="Radical_SAM_C"/>
    <property type="match status" value="1"/>
</dbReference>
<dbReference type="PANTHER" id="PTHR11135:SF1">
    <property type="entry name" value="PROTEIN YHCC"/>
    <property type="match status" value="1"/>
</dbReference>
<keyword evidence="3" id="KW-0949">S-adenosyl-L-methionine</keyword>
<dbReference type="Pfam" id="PF04055">
    <property type="entry name" value="Radical_SAM"/>
    <property type="match status" value="1"/>
</dbReference>
<comment type="cofactor">
    <cofactor evidence="1">
        <name>[4Fe-4S] cluster</name>
        <dbReference type="ChEBI" id="CHEBI:49883"/>
    </cofactor>
</comment>
<evidence type="ECO:0000256" key="2">
    <source>
        <dbReference type="ARBA" id="ARBA00022485"/>
    </source>
</evidence>
<dbReference type="InterPro" id="IPR032432">
    <property type="entry name" value="Radical_SAM_C"/>
</dbReference>
<dbReference type="SFLD" id="SFLDG01086">
    <property type="entry name" value="elongater_protein-like"/>
    <property type="match status" value="1"/>
</dbReference>
<organism evidence="8 9">
    <name type="scientific">Anaerosacchariphilus polymeriproducens</name>
    <dbReference type="NCBI Taxonomy" id="1812858"/>
    <lineage>
        <taxon>Bacteria</taxon>
        <taxon>Bacillati</taxon>
        <taxon>Bacillota</taxon>
        <taxon>Clostridia</taxon>
        <taxon>Lachnospirales</taxon>
        <taxon>Lachnospiraceae</taxon>
        <taxon>Anaerosacchariphilus</taxon>
    </lineage>
</organism>
<evidence type="ECO:0000256" key="1">
    <source>
        <dbReference type="ARBA" id="ARBA00001966"/>
    </source>
</evidence>
<dbReference type="InterPro" id="IPR058240">
    <property type="entry name" value="rSAM_sf"/>
</dbReference>
<dbReference type="RefSeq" id="WP_115482396.1">
    <property type="nucleotide sequence ID" value="NZ_QRCT01000034.1"/>
</dbReference>
<dbReference type="InterPro" id="IPR006638">
    <property type="entry name" value="Elp3/MiaA/NifB-like_rSAM"/>
</dbReference>
<keyword evidence="6" id="KW-0411">Iron-sulfur</keyword>
<dbReference type="EMBL" id="QRCT01000034">
    <property type="protein sequence ID" value="RDU23054.1"/>
    <property type="molecule type" value="Genomic_DNA"/>
</dbReference>
<reference evidence="8 9" key="1">
    <citation type="submission" date="2018-07" db="EMBL/GenBank/DDBJ databases">
        <title>Anaerosacharophilus polymeroproducens gen. nov. sp. nov., an anaerobic bacterium isolated from salt field.</title>
        <authorList>
            <person name="Kim W."/>
            <person name="Yang S.-H."/>
            <person name="Oh J."/>
            <person name="Lee J.-H."/>
            <person name="Kwon K.K."/>
        </authorList>
    </citation>
    <scope>NUCLEOTIDE SEQUENCE [LARGE SCALE GENOMIC DNA]</scope>
    <source>
        <strain evidence="8 9">MCWD5</strain>
    </source>
</reference>
<dbReference type="SFLD" id="SFLDS00029">
    <property type="entry name" value="Radical_SAM"/>
    <property type="match status" value="1"/>
</dbReference>
<dbReference type="OrthoDB" id="9801689at2"/>
<dbReference type="GO" id="GO:0051539">
    <property type="term" value="F:4 iron, 4 sulfur cluster binding"/>
    <property type="evidence" value="ECO:0007669"/>
    <property type="project" value="UniProtKB-KW"/>
</dbReference>
<dbReference type="AlphaFoldDB" id="A0A371AU11"/>
<dbReference type="InterPro" id="IPR023404">
    <property type="entry name" value="rSAM_horseshoe"/>
</dbReference>
<accession>A0A371AU11</accession>
<keyword evidence="4" id="KW-0479">Metal-binding</keyword>
<dbReference type="NCBIfam" id="TIGR01212">
    <property type="entry name" value="TIGR01212 family radical SAM protein"/>
    <property type="match status" value="1"/>
</dbReference>
<evidence type="ECO:0000313" key="9">
    <source>
        <dbReference type="Proteomes" id="UP000255036"/>
    </source>
</evidence>
<dbReference type="SMART" id="SM00729">
    <property type="entry name" value="Elp3"/>
    <property type="match status" value="1"/>
</dbReference>
<evidence type="ECO:0000256" key="4">
    <source>
        <dbReference type="ARBA" id="ARBA00022723"/>
    </source>
</evidence>
<dbReference type="GO" id="GO:0003824">
    <property type="term" value="F:catalytic activity"/>
    <property type="evidence" value="ECO:0007669"/>
    <property type="project" value="InterPro"/>
</dbReference>
<evidence type="ECO:0000256" key="6">
    <source>
        <dbReference type="ARBA" id="ARBA00023014"/>
    </source>
</evidence>
<keyword evidence="5" id="KW-0408">Iron</keyword>
<comment type="caution">
    <text evidence="8">The sequence shown here is derived from an EMBL/GenBank/DDBJ whole genome shotgun (WGS) entry which is preliminary data.</text>
</comment>